<comment type="subcellular location">
    <subcellularLocation>
        <location evidence="1">Peroxisome</location>
    </subcellularLocation>
</comment>
<evidence type="ECO:0000256" key="8">
    <source>
        <dbReference type="ARBA" id="ARBA00023315"/>
    </source>
</evidence>
<comment type="similarity">
    <text evidence="2 9">Belongs to the thiolase-like superfamily. Thiolase family.</text>
</comment>
<keyword evidence="7" id="KW-0576">Peroxisome</keyword>
<organism evidence="12 13">
    <name type="scientific">Shimia sagamensis</name>
    <dbReference type="NCBI Taxonomy" id="1566352"/>
    <lineage>
        <taxon>Bacteria</taxon>
        <taxon>Pseudomonadati</taxon>
        <taxon>Pseudomonadota</taxon>
        <taxon>Alphaproteobacteria</taxon>
        <taxon>Rhodobacterales</taxon>
        <taxon>Roseobacteraceae</taxon>
    </lineage>
</organism>
<dbReference type="InterPro" id="IPR002155">
    <property type="entry name" value="Thiolase"/>
</dbReference>
<reference evidence="12 13" key="1">
    <citation type="submission" date="2017-05" db="EMBL/GenBank/DDBJ databases">
        <authorList>
            <person name="Varghese N."/>
            <person name="Submissions S."/>
        </authorList>
    </citation>
    <scope>NUCLEOTIDE SEQUENCE [LARGE SCALE GENOMIC DNA]</scope>
    <source>
        <strain evidence="12 13">DSM 29734</strain>
    </source>
</reference>
<proteinExistence type="inferred from homology"/>
<evidence type="ECO:0000256" key="3">
    <source>
        <dbReference type="ARBA" id="ARBA00022679"/>
    </source>
</evidence>
<dbReference type="EMBL" id="FXTY01000003">
    <property type="protein sequence ID" value="SMP20047.1"/>
    <property type="molecule type" value="Genomic_DNA"/>
</dbReference>
<comment type="caution">
    <text evidence="12">The sequence shown here is derived from an EMBL/GenBank/DDBJ whole genome shotgun (WGS) entry which is preliminary data.</text>
</comment>
<dbReference type="InterPro" id="IPR020613">
    <property type="entry name" value="Thiolase_CS"/>
</dbReference>
<dbReference type="CDD" id="cd00751">
    <property type="entry name" value="thiolase"/>
    <property type="match status" value="1"/>
</dbReference>
<dbReference type="Gene3D" id="3.40.47.10">
    <property type="match status" value="1"/>
</dbReference>
<accession>A0ABY1NWS8</accession>
<evidence type="ECO:0000256" key="1">
    <source>
        <dbReference type="ARBA" id="ARBA00004275"/>
    </source>
</evidence>
<dbReference type="Pfam" id="PF02803">
    <property type="entry name" value="Thiolase_C"/>
    <property type="match status" value="1"/>
</dbReference>
<keyword evidence="3 9" id="KW-0808">Transferase</keyword>
<keyword evidence="4" id="KW-0276">Fatty acid metabolism</keyword>
<evidence type="ECO:0000256" key="6">
    <source>
        <dbReference type="ARBA" id="ARBA00023098"/>
    </source>
</evidence>
<feature type="domain" description="Thiolase C-terminal" evidence="11">
    <location>
        <begin position="278"/>
        <end position="398"/>
    </location>
</feature>
<dbReference type="Pfam" id="PF00108">
    <property type="entry name" value="Thiolase_N"/>
    <property type="match status" value="1"/>
</dbReference>
<evidence type="ECO:0000313" key="13">
    <source>
        <dbReference type="Proteomes" id="UP001157961"/>
    </source>
</evidence>
<evidence type="ECO:0000256" key="2">
    <source>
        <dbReference type="ARBA" id="ARBA00010982"/>
    </source>
</evidence>
<dbReference type="PIRSF" id="PIRSF000429">
    <property type="entry name" value="Ac-CoA_Ac_transf"/>
    <property type="match status" value="1"/>
</dbReference>
<dbReference type="InterPro" id="IPR016039">
    <property type="entry name" value="Thiolase-like"/>
</dbReference>
<evidence type="ECO:0000256" key="7">
    <source>
        <dbReference type="ARBA" id="ARBA00023140"/>
    </source>
</evidence>
<name>A0ABY1NWS8_9RHOB</name>
<evidence type="ECO:0000259" key="11">
    <source>
        <dbReference type="Pfam" id="PF02803"/>
    </source>
</evidence>
<evidence type="ECO:0000256" key="5">
    <source>
        <dbReference type="ARBA" id="ARBA00022946"/>
    </source>
</evidence>
<evidence type="ECO:0000259" key="10">
    <source>
        <dbReference type="Pfam" id="PF00108"/>
    </source>
</evidence>
<keyword evidence="13" id="KW-1185">Reference proteome</keyword>
<protein>
    <submittedName>
        <fullName evidence="12">Acetyl-CoA C-acetyltransferase</fullName>
    </submittedName>
</protein>
<dbReference type="PROSITE" id="PS00737">
    <property type="entry name" value="THIOLASE_2"/>
    <property type="match status" value="1"/>
</dbReference>
<feature type="domain" description="Thiolase N-terminal" evidence="10">
    <location>
        <begin position="5"/>
        <end position="269"/>
    </location>
</feature>
<keyword evidence="6" id="KW-0443">Lipid metabolism</keyword>
<dbReference type="InterPro" id="IPR020617">
    <property type="entry name" value="Thiolase_C"/>
</dbReference>
<keyword evidence="5" id="KW-0809">Transit peptide</keyword>
<dbReference type="RefSeq" id="WP_283425899.1">
    <property type="nucleotide sequence ID" value="NZ_FXTY01000003.1"/>
</dbReference>
<gene>
    <name evidence="12" type="ORF">SAMN06265373_103476</name>
</gene>
<evidence type="ECO:0000313" key="12">
    <source>
        <dbReference type="EMBL" id="SMP20047.1"/>
    </source>
</evidence>
<evidence type="ECO:0000256" key="4">
    <source>
        <dbReference type="ARBA" id="ARBA00022832"/>
    </source>
</evidence>
<dbReference type="InterPro" id="IPR020616">
    <property type="entry name" value="Thiolase_N"/>
</dbReference>
<sequence length="400" mass="42154">MRDALIVSTARTPIGKAYRGAFNNTQAQELIGHAVSHAVSRAGLEGHEVEDCIIGAALQQGATGGNIARQAVIRAGLPVTVAGMSLDRQCASGLMAIATAAKQVVHDGMDVAIGGGVESVSLVQNEKMRMDRRVDPWIKAHKPALYMTMLETAEIVAARYGVTREDQDAYALQSQQRTAASQAAGKFDDEIVPLASTKGVMDKETKEVSFQEVTLTKDEGNRPSTTLENLQGLPPVFKDGQQVKEGQHITAGNASQLSDGASASVIMEAKIAEKQGLEPLGRYVGVMAAGLEPDEMGIGPIHAVPKLLKAHGLQMDEIGLWELNEAFACQVLHSARVLGIPNEILNVNGGAISIGHPYGMSGARMVGHALIEGKRRGAKYVVCTMCVGGGMGAAGLFEVL</sequence>
<dbReference type="PANTHER" id="PTHR43853:SF8">
    <property type="entry name" value="3-KETOACYL-COA THIOLASE, PEROXISOMAL"/>
    <property type="match status" value="1"/>
</dbReference>
<dbReference type="NCBIfam" id="TIGR01930">
    <property type="entry name" value="AcCoA-C-Actrans"/>
    <property type="match status" value="1"/>
</dbReference>
<keyword evidence="8 9" id="KW-0012">Acyltransferase</keyword>
<dbReference type="InterPro" id="IPR050215">
    <property type="entry name" value="Thiolase-like_sf_Thiolase"/>
</dbReference>
<dbReference type="SUPFAM" id="SSF53901">
    <property type="entry name" value="Thiolase-like"/>
    <property type="match status" value="2"/>
</dbReference>
<dbReference type="Proteomes" id="UP001157961">
    <property type="component" value="Unassembled WGS sequence"/>
</dbReference>
<evidence type="ECO:0000256" key="9">
    <source>
        <dbReference type="RuleBase" id="RU003557"/>
    </source>
</evidence>
<dbReference type="PANTHER" id="PTHR43853">
    <property type="entry name" value="3-KETOACYL-COA THIOLASE, PEROXISOMAL"/>
    <property type="match status" value="1"/>
</dbReference>